<dbReference type="Proteomes" id="UP001165960">
    <property type="component" value="Unassembled WGS sequence"/>
</dbReference>
<dbReference type="EMBL" id="QTSX02006531">
    <property type="protein sequence ID" value="KAJ9053319.1"/>
    <property type="molecule type" value="Genomic_DNA"/>
</dbReference>
<protein>
    <submittedName>
        <fullName evidence="1">Uncharacterized protein</fullName>
    </submittedName>
</protein>
<accession>A0ACC2RT92</accession>
<proteinExistence type="predicted"/>
<gene>
    <name evidence="1" type="ORF">DSO57_1025317</name>
</gene>
<reference evidence="1" key="1">
    <citation type="submission" date="2022-04" db="EMBL/GenBank/DDBJ databases">
        <title>Genome of the entomopathogenic fungus Entomophthora muscae.</title>
        <authorList>
            <person name="Elya C."/>
            <person name="Lovett B.R."/>
            <person name="Lee E."/>
            <person name="Macias A.M."/>
            <person name="Hajek A.E."/>
            <person name="De Bivort B.L."/>
            <person name="Kasson M.T."/>
            <person name="De Fine Licht H.H."/>
            <person name="Stajich J.E."/>
        </authorList>
    </citation>
    <scope>NUCLEOTIDE SEQUENCE</scope>
    <source>
        <strain evidence="1">Berkeley</strain>
    </source>
</reference>
<name>A0ACC2RT92_9FUNG</name>
<keyword evidence="2" id="KW-1185">Reference proteome</keyword>
<sequence length="164" mass="18280">MQFITDNLFNCLVYRLKDQENGDKVESLAHANKAIIKFSKELKVPENTPEALLIALNDSTFFAQQCLDTVAELTTKYISSCSTNPHQRSTIALTNAQKDAEEALSSLAHTLYTYDSLTNGSSIMSLLMPHLSDQPTPWLSAFEHLSVENSFEPNPPPEELSLMD</sequence>
<organism evidence="1 2">
    <name type="scientific">Entomophthora muscae</name>
    <dbReference type="NCBI Taxonomy" id="34485"/>
    <lineage>
        <taxon>Eukaryota</taxon>
        <taxon>Fungi</taxon>
        <taxon>Fungi incertae sedis</taxon>
        <taxon>Zoopagomycota</taxon>
        <taxon>Entomophthoromycotina</taxon>
        <taxon>Entomophthoromycetes</taxon>
        <taxon>Entomophthorales</taxon>
        <taxon>Entomophthoraceae</taxon>
        <taxon>Entomophthora</taxon>
    </lineage>
</organism>
<comment type="caution">
    <text evidence="1">The sequence shown here is derived from an EMBL/GenBank/DDBJ whole genome shotgun (WGS) entry which is preliminary data.</text>
</comment>
<evidence type="ECO:0000313" key="1">
    <source>
        <dbReference type="EMBL" id="KAJ9053319.1"/>
    </source>
</evidence>
<evidence type="ECO:0000313" key="2">
    <source>
        <dbReference type="Proteomes" id="UP001165960"/>
    </source>
</evidence>